<dbReference type="SUPFAM" id="SSF56059">
    <property type="entry name" value="Glutathione synthetase ATP-binding domain-like"/>
    <property type="match status" value="1"/>
</dbReference>
<reference evidence="6 7" key="2">
    <citation type="submission" date="2020-03" db="EMBL/GenBank/DDBJ databases">
        <authorList>
            <person name="Ichikawa N."/>
            <person name="Kimura A."/>
            <person name="Kitahashi Y."/>
            <person name="Uohara A."/>
        </authorList>
    </citation>
    <scope>NUCLEOTIDE SEQUENCE [LARGE SCALE GENOMIC DNA]</scope>
    <source>
        <strain evidence="6 7">NBRC 107702</strain>
    </source>
</reference>
<evidence type="ECO:0000313" key="6">
    <source>
        <dbReference type="EMBL" id="BCB77889.1"/>
    </source>
</evidence>
<dbReference type="PROSITE" id="PS50975">
    <property type="entry name" value="ATP_GRASP"/>
    <property type="match status" value="1"/>
</dbReference>
<dbReference type="PANTHER" id="PTHR43334:SF1">
    <property type="entry name" value="3-HYDROXYPROPIONATE--COA LIGASE [ADP-FORMING]"/>
    <property type="match status" value="1"/>
</dbReference>
<dbReference type="AlphaFoldDB" id="A0A6F8XVR3"/>
<protein>
    <submittedName>
        <fullName evidence="6">Acetyl-CoA synthetase</fullName>
    </submittedName>
</protein>
<evidence type="ECO:0000313" key="7">
    <source>
        <dbReference type="Proteomes" id="UP000502508"/>
    </source>
</evidence>
<keyword evidence="1" id="KW-0436">Ligase</keyword>
<dbReference type="GO" id="GO:0005524">
    <property type="term" value="F:ATP binding"/>
    <property type="evidence" value="ECO:0007669"/>
    <property type="project" value="UniProtKB-UniRule"/>
</dbReference>
<evidence type="ECO:0000256" key="1">
    <source>
        <dbReference type="ARBA" id="ARBA00022598"/>
    </source>
</evidence>
<dbReference type="InterPro" id="IPR013815">
    <property type="entry name" value="ATP_grasp_subdomain_1"/>
</dbReference>
<evidence type="ECO:0000256" key="3">
    <source>
        <dbReference type="ARBA" id="ARBA00022840"/>
    </source>
</evidence>
<reference evidence="6 7" key="1">
    <citation type="submission" date="2020-03" db="EMBL/GenBank/DDBJ databases">
        <title>Whole genome shotgun sequence of Phytohabitans flavus NBRC 107702.</title>
        <authorList>
            <person name="Komaki H."/>
            <person name="Tamura T."/>
        </authorList>
    </citation>
    <scope>NUCLEOTIDE SEQUENCE [LARGE SCALE GENOMIC DNA]</scope>
    <source>
        <strain evidence="6 7">NBRC 107702</strain>
    </source>
</reference>
<dbReference type="SUPFAM" id="SSF52210">
    <property type="entry name" value="Succinyl-CoA synthetase domains"/>
    <property type="match status" value="2"/>
</dbReference>
<dbReference type="Pfam" id="PF13380">
    <property type="entry name" value="CoA_binding_2"/>
    <property type="match status" value="1"/>
</dbReference>
<dbReference type="InterPro" id="IPR032875">
    <property type="entry name" value="Succ_CoA_lig_flav_dom"/>
</dbReference>
<dbReference type="InterPro" id="IPR011761">
    <property type="entry name" value="ATP-grasp"/>
</dbReference>
<dbReference type="InterPro" id="IPR003781">
    <property type="entry name" value="CoA-bd"/>
</dbReference>
<feature type="domain" description="ATP-grasp" evidence="5">
    <location>
        <begin position="498"/>
        <end position="699"/>
    </location>
</feature>
<dbReference type="Gene3D" id="3.40.50.720">
    <property type="entry name" value="NAD(P)-binding Rossmann-like Domain"/>
    <property type="match status" value="1"/>
</dbReference>
<dbReference type="Gene3D" id="3.30.470.20">
    <property type="entry name" value="ATP-grasp fold, B domain"/>
    <property type="match status" value="1"/>
</dbReference>
<gene>
    <name evidence="6" type="ORF">Pflav_042990</name>
</gene>
<dbReference type="EMBL" id="AP022870">
    <property type="protein sequence ID" value="BCB77889.1"/>
    <property type="molecule type" value="Genomic_DNA"/>
</dbReference>
<keyword evidence="2 4" id="KW-0547">Nucleotide-binding</keyword>
<keyword evidence="3 4" id="KW-0067">ATP-binding</keyword>
<evidence type="ECO:0000259" key="5">
    <source>
        <dbReference type="PROSITE" id="PS50975"/>
    </source>
</evidence>
<name>A0A6F8XVR3_9ACTN</name>
<dbReference type="Proteomes" id="UP000502508">
    <property type="component" value="Chromosome"/>
</dbReference>
<dbReference type="InterPro" id="IPR051538">
    <property type="entry name" value="Acyl-CoA_Synth/Transferase"/>
</dbReference>
<dbReference type="InterPro" id="IPR036291">
    <property type="entry name" value="NAD(P)-bd_dom_sf"/>
</dbReference>
<dbReference type="PANTHER" id="PTHR43334">
    <property type="entry name" value="ACETATE--COA LIGASE [ADP-FORMING]"/>
    <property type="match status" value="1"/>
</dbReference>
<keyword evidence="7" id="KW-1185">Reference proteome</keyword>
<evidence type="ECO:0000256" key="2">
    <source>
        <dbReference type="ARBA" id="ARBA00022741"/>
    </source>
</evidence>
<dbReference type="GO" id="GO:0016874">
    <property type="term" value="F:ligase activity"/>
    <property type="evidence" value="ECO:0007669"/>
    <property type="project" value="UniProtKB-KW"/>
</dbReference>
<dbReference type="Pfam" id="PF13607">
    <property type="entry name" value="Succ_CoA_lig"/>
    <property type="match status" value="1"/>
</dbReference>
<dbReference type="Gene3D" id="3.40.50.261">
    <property type="entry name" value="Succinyl-CoA synthetase domains"/>
    <property type="match status" value="2"/>
</dbReference>
<evidence type="ECO:0000256" key="4">
    <source>
        <dbReference type="PROSITE-ProRule" id="PRU00409"/>
    </source>
</evidence>
<organism evidence="6 7">
    <name type="scientific">Phytohabitans flavus</name>
    <dbReference type="NCBI Taxonomy" id="1076124"/>
    <lineage>
        <taxon>Bacteria</taxon>
        <taxon>Bacillati</taxon>
        <taxon>Actinomycetota</taxon>
        <taxon>Actinomycetes</taxon>
        <taxon>Micromonosporales</taxon>
        <taxon>Micromonosporaceae</taxon>
    </lineage>
</organism>
<dbReference type="Pfam" id="PF13549">
    <property type="entry name" value="ATP-grasp_5"/>
    <property type="match status" value="1"/>
</dbReference>
<dbReference type="InterPro" id="IPR016102">
    <property type="entry name" value="Succinyl-CoA_synth-like"/>
</dbReference>
<dbReference type="SMART" id="SM00881">
    <property type="entry name" value="CoA_binding"/>
    <property type="match status" value="1"/>
</dbReference>
<dbReference type="Gene3D" id="3.30.1490.20">
    <property type="entry name" value="ATP-grasp fold, A domain"/>
    <property type="match status" value="1"/>
</dbReference>
<dbReference type="GO" id="GO:0046872">
    <property type="term" value="F:metal ion binding"/>
    <property type="evidence" value="ECO:0007669"/>
    <property type="project" value="InterPro"/>
</dbReference>
<accession>A0A6F8XVR3</accession>
<dbReference type="RefSeq" id="WP_173037556.1">
    <property type="nucleotide sequence ID" value="NZ_AP022870.1"/>
</dbReference>
<dbReference type="SUPFAM" id="SSF51735">
    <property type="entry name" value="NAD(P)-binding Rossmann-fold domains"/>
    <property type="match status" value="1"/>
</dbReference>
<dbReference type="KEGG" id="pfla:Pflav_042990"/>
<proteinExistence type="predicted"/>
<sequence>MDEPAFADVRRLLEPRSVAVVGASDEPGNLGGTAVRYLQKFKYAGDVWPVNPRRETVAGLPCFPSVSALPGTADLAVIAVKAELVPGVVRSCAEAGIRHGVAWAGGFAEVGGEGSTRQRELADACQDTGFALLGPNCLGMINTSAGLTATFASFLAETDDLPAGPVSMVSQSGGMGTQTQALAARMGIGFRYMVNSGNEVGLTAADLISAFADDPGTSVIAAYLEGVRDGVRLRIAFEKARAAGKPVVVLMGGTAPASARAAGAHTAALVGGGRARRAVLAGHGVIQVDSLEELLDVVALLATTERHKLPAGPGTAVVTFGGGGGVLAADQAATAGLTTPSLAPETVGRLREIAPPIAALSNPVDLTPEVYLRPDYRDRFAAMLHAIADDSGVDAMLLNLGPMSAGAAEIADGVLELRAATGKTVAVAWTLPPSGMDGRLREAGVHVYDEPARAIRALGHLAARAAAPAWPLGAAVPDAPFDWAAQVSGSVVAEHECHRLLALAGLPVAPGQLARSAEEVVGAVAAVGAPVAMKGISAEVLHRDAAGLVALGVPDGARALKVYRDLTTRASMAGVRLDGVYVQRMVSGGREVLVSAFRDPAFGVMVSVGAGGVLTELAEDVALAPAPLDAAAAAELLGSLRVVRKARDKSGLDALAAFVAQFSELAATVPWRRFVLEINPVKWNGDSVVAVDGLLTIEEP</sequence>